<gene>
    <name evidence="8 10" type="primary">lnt</name>
    <name evidence="10" type="ORF">GCM10022215_35810</name>
</gene>
<evidence type="ECO:0000256" key="5">
    <source>
        <dbReference type="ARBA" id="ARBA00022989"/>
    </source>
</evidence>
<evidence type="ECO:0000256" key="6">
    <source>
        <dbReference type="ARBA" id="ARBA00023136"/>
    </source>
</evidence>
<keyword evidence="7 8" id="KW-0012">Acyltransferase</keyword>
<dbReference type="InterPro" id="IPR045378">
    <property type="entry name" value="LNT_N"/>
</dbReference>
<evidence type="ECO:0000256" key="1">
    <source>
        <dbReference type="ARBA" id="ARBA00004651"/>
    </source>
</evidence>
<evidence type="ECO:0000313" key="10">
    <source>
        <dbReference type="EMBL" id="GAA4126358.1"/>
    </source>
</evidence>
<keyword evidence="3 8" id="KW-0808">Transferase</keyword>
<keyword evidence="11" id="KW-1185">Reference proteome</keyword>
<dbReference type="InterPro" id="IPR004563">
    <property type="entry name" value="Apolipo_AcylTrfase"/>
</dbReference>
<keyword evidence="2 8" id="KW-1003">Cell membrane</keyword>
<dbReference type="PANTHER" id="PTHR38686">
    <property type="entry name" value="APOLIPOPROTEIN N-ACYLTRANSFERASE"/>
    <property type="match status" value="1"/>
</dbReference>
<proteinExistence type="inferred from homology"/>
<keyword evidence="6 8" id="KW-0472">Membrane</keyword>
<feature type="transmembrane region" description="Helical" evidence="8">
    <location>
        <begin position="142"/>
        <end position="166"/>
    </location>
</feature>
<evidence type="ECO:0000256" key="8">
    <source>
        <dbReference type="HAMAP-Rule" id="MF_01148"/>
    </source>
</evidence>
<feature type="transmembrane region" description="Helical" evidence="8">
    <location>
        <begin position="173"/>
        <end position="191"/>
    </location>
</feature>
<dbReference type="InterPro" id="IPR003010">
    <property type="entry name" value="C-N_Hydrolase"/>
</dbReference>
<dbReference type="EC" id="2.3.1.269" evidence="8"/>
<reference evidence="11" key="1">
    <citation type="journal article" date="2019" name="Int. J. Syst. Evol. Microbiol.">
        <title>The Global Catalogue of Microorganisms (GCM) 10K type strain sequencing project: providing services to taxonomists for standard genome sequencing and annotation.</title>
        <authorList>
            <consortium name="The Broad Institute Genomics Platform"/>
            <consortium name="The Broad Institute Genome Sequencing Center for Infectious Disease"/>
            <person name="Wu L."/>
            <person name="Ma J."/>
        </authorList>
    </citation>
    <scope>NUCLEOTIDE SEQUENCE [LARGE SCALE GENOMIC DNA]</scope>
    <source>
        <strain evidence="11">JCM 16703</strain>
    </source>
</reference>
<keyword evidence="5 8" id="KW-1133">Transmembrane helix</keyword>
<dbReference type="PROSITE" id="PS50263">
    <property type="entry name" value="CN_HYDROLASE"/>
    <property type="match status" value="1"/>
</dbReference>
<dbReference type="CDD" id="cd07571">
    <property type="entry name" value="ALP_N-acyl_transferase"/>
    <property type="match status" value="1"/>
</dbReference>
<comment type="catalytic activity">
    <reaction evidence="8">
        <text>N-terminal S-1,2-diacyl-sn-glyceryl-L-cysteinyl-[lipoprotein] + a glycerophospholipid = N-acyl-S-1,2-diacyl-sn-glyceryl-L-cysteinyl-[lipoprotein] + a 2-acyl-sn-glycero-3-phospholipid + H(+)</text>
        <dbReference type="Rhea" id="RHEA:48228"/>
        <dbReference type="Rhea" id="RHEA-COMP:14681"/>
        <dbReference type="Rhea" id="RHEA-COMP:14684"/>
        <dbReference type="ChEBI" id="CHEBI:15378"/>
        <dbReference type="ChEBI" id="CHEBI:136912"/>
        <dbReference type="ChEBI" id="CHEBI:140656"/>
        <dbReference type="ChEBI" id="CHEBI:140657"/>
        <dbReference type="ChEBI" id="CHEBI:140660"/>
        <dbReference type="EC" id="2.3.1.269"/>
    </reaction>
</comment>
<dbReference type="HAMAP" id="MF_01148">
    <property type="entry name" value="Lnt"/>
    <property type="match status" value="1"/>
</dbReference>
<protein>
    <recommendedName>
        <fullName evidence="8">Apolipoprotein N-acyltransferase</fullName>
        <shortName evidence="8">ALP N-acyltransferase</shortName>
        <ecNumber evidence="8">2.3.1.269</ecNumber>
    </recommendedName>
</protein>
<dbReference type="Gene3D" id="3.60.110.10">
    <property type="entry name" value="Carbon-nitrogen hydrolase"/>
    <property type="match status" value="1"/>
</dbReference>
<feature type="transmembrane region" description="Helical" evidence="8">
    <location>
        <begin position="72"/>
        <end position="97"/>
    </location>
</feature>
<comment type="subcellular location">
    <subcellularLocation>
        <location evidence="1 8">Cell membrane</location>
        <topology evidence="1 8">Multi-pass membrane protein</topology>
    </subcellularLocation>
</comment>
<evidence type="ECO:0000313" key="11">
    <source>
        <dbReference type="Proteomes" id="UP001501495"/>
    </source>
</evidence>
<dbReference type="InterPro" id="IPR036526">
    <property type="entry name" value="C-N_Hydrolase_sf"/>
</dbReference>
<sequence>MVRRAAWACSAGLALSTAYEPIALPWVLPVAVAAFLVCLDGVPVRRAWIPGLAFGVGFYFTHIYWMKQSLGIAPWVALAGVEALFYALFATAAAAFLGRRLWPLWVAASWVTMEVWRSQWPFSGMPWGRLSFAVVDTPAQWALPYVGMVGVSFLLALIAALLAWLVRTRGARWHGAAALVLVTAALLAPTLHRERLPTIGQVTVAAVQGDVPGPGNDILYDYRQVTRNHVDATVELADRVAAGQAPAPDLVVWPENSTAVDPFADEETRSGIERAVAAIGVPVMVGAIVDDGPDYALNQGIVWNPSTGPGDRYTKRHPVPYGEYIPFRQYLDLNFGQLAQITRDMRAGTRSTPLRVAGVPVADAICFDIAYDDGIRDQMLGGAQLLTVQTSNATFIFTHQTDQQFAMTRLRAIETGKWTVVASTNGISGIIAPDGTVVDRAAKRTTDVLLDRVALTDGVTPGVRWGRTIGRTCIGATLWGLVLVTLTYRRARRVRSHAPATEEGTT</sequence>
<dbReference type="Pfam" id="PF00795">
    <property type="entry name" value="CN_hydrolase"/>
    <property type="match status" value="1"/>
</dbReference>
<comment type="similarity">
    <text evidence="8">Belongs to the CN hydrolase family. Apolipoprotein N-acyltransferase subfamily.</text>
</comment>
<evidence type="ECO:0000259" key="9">
    <source>
        <dbReference type="PROSITE" id="PS50263"/>
    </source>
</evidence>
<dbReference type="RefSeq" id="WP_344734844.1">
    <property type="nucleotide sequence ID" value="NZ_BAAAZH010000028.1"/>
</dbReference>
<dbReference type="Pfam" id="PF20154">
    <property type="entry name" value="LNT_N"/>
    <property type="match status" value="1"/>
</dbReference>
<feature type="transmembrane region" description="Helical" evidence="8">
    <location>
        <begin position="47"/>
        <end position="66"/>
    </location>
</feature>
<evidence type="ECO:0000256" key="3">
    <source>
        <dbReference type="ARBA" id="ARBA00022679"/>
    </source>
</evidence>
<accession>A0ABP7XV55</accession>
<comment type="caution">
    <text evidence="8">Lacks conserved residue(s) required for the propagation of feature annotation.</text>
</comment>
<name>A0ABP7XV55_9ACTN</name>
<keyword evidence="4 8" id="KW-0812">Transmembrane</keyword>
<evidence type="ECO:0000256" key="4">
    <source>
        <dbReference type="ARBA" id="ARBA00022692"/>
    </source>
</evidence>
<dbReference type="PANTHER" id="PTHR38686:SF1">
    <property type="entry name" value="APOLIPOPROTEIN N-ACYLTRANSFERASE"/>
    <property type="match status" value="1"/>
</dbReference>
<evidence type="ECO:0000256" key="7">
    <source>
        <dbReference type="ARBA" id="ARBA00023315"/>
    </source>
</evidence>
<evidence type="ECO:0000256" key="2">
    <source>
        <dbReference type="ARBA" id="ARBA00022475"/>
    </source>
</evidence>
<dbReference type="EMBL" id="BAAAZH010000028">
    <property type="protein sequence ID" value="GAA4126358.1"/>
    <property type="molecule type" value="Genomic_DNA"/>
</dbReference>
<dbReference type="NCBIfam" id="TIGR00546">
    <property type="entry name" value="lnt"/>
    <property type="match status" value="1"/>
</dbReference>
<comment type="caution">
    <text evidence="10">The sequence shown here is derived from an EMBL/GenBank/DDBJ whole genome shotgun (WGS) entry which is preliminary data.</text>
</comment>
<dbReference type="Proteomes" id="UP001501495">
    <property type="component" value="Unassembled WGS sequence"/>
</dbReference>
<dbReference type="SUPFAM" id="SSF56317">
    <property type="entry name" value="Carbon-nitrogen hydrolase"/>
    <property type="match status" value="1"/>
</dbReference>
<organism evidence="10 11">
    <name type="scientific">Nocardioides fonticola</name>
    <dbReference type="NCBI Taxonomy" id="450363"/>
    <lineage>
        <taxon>Bacteria</taxon>
        <taxon>Bacillati</taxon>
        <taxon>Actinomycetota</taxon>
        <taxon>Actinomycetes</taxon>
        <taxon>Propionibacteriales</taxon>
        <taxon>Nocardioidaceae</taxon>
        <taxon>Nocardioides</taxon>
    </lineage>
</organism>
<feature type="domain" description="CN hydrolase" evidence="9">
    <location>
        <begin position="202"/>
        <end position="455"/>
    </location>
</feature>
<comment type="function">
    <text evidence="8">Catalyzes the phospholipid dependent N-acylation of the N-terminal cysteine of apolipoprotein, the last step in lipoprotein maturation.</text>
</comment>
<comment type="pathway">
    <text evidence="8">Protein modification; lipoprotein biosynthesis (N-acyl transfer).</text>
</comment>